<dbReference type="PANTHER" id="PTHR34203">
    <property type="entry name" value="METHYLTRANSFERASE, FKBM FAMILY PROTEIN"/>
    <property type="match status" value="1"/>
</dbReference>
<dbReference type="Gene3D" id="3.40.50.150">
    <property type="entry name" value="Vaccinia Virus protein VP39"/>
    <property type="match status" value="1"/>
</dbReference>
<dbReference type="Pfam" id="PF05050">
    <property type="entry name" value="Methyltransf_21"/>
    <property type="match status" value="1"/>
</dbReference>
<dbReference type="InterPro" id="IPR052514">
    <property type="entry name" value="SAM-dependent_MTase"/>
</dbReference>
<dbReference type="RefSeq" id="WP_213044369.1">
    <property type="nucleotide sequence ID" value="NZ_CAJNBJ010000022.1"/>
</dbReference>
<dbReference type="NCBIfam" id="TIGR01444">
    <property type="entry name" value="fkbM_fam"/>
    <property type="match status" value="1"/>
</dbReference>
<proteinExistence type="predicted"/>
<reference evidence="2 3" key="1">
    <citation type="submission" date="2021-02" db="EMBL/GenBank/DDBJ databases">
        <authorList>
            <person name="Han P."/>
        </authorList>
    </citation>
    <scope>NUCLEOTIDE SEQUENCE [LARGE SCALE GENOMIC DNA]</scope>
    <source>
        <strain evidence="2">Candidatus Nitrospira sp. ZN2</strain>
    </source>
</reference>
<evidence type="ECO:0000313" key="3">
    <source>
        <dbReference type="Proteomes" id="UP000675880"/>
    </source>
</evidence>
<keyword evidence="3" id="KW-1185">Reference proteome</keyword>
<dbReference type="InterPro" id="IPR029063">
    <property type="entry name" value="SAM-dependent_MTases_sf"/>
</dbReference>
<organism evidence="2 3">
    <name type="scientific">Nitrospira defluvii</name>
    <dbReference type="NCBI Taxonomy" id="330214"/>
    <lineage>
        <taxon>Bacteria</taxon>
        <taxon>Pseudomonadati</taxon>
        <taxon>Nitrospirota</taxon>
        <taxon>Nitrospiria</taxon>
        <taxon>Nitrospirales</taxon>
        <taxon>Nitrospiraceae</taxon>
        <taxon>Nitrospira</taxon>
    </lineage>
</organism>
<sequence length="262" mass="29876">MSKHLIRLLVANVLPAPILTWVKTNYYAPSVRTFWEEDVEPVKALVKPGDFVIDMGANFGWYTNVLSLLVGDRGKVYSVEPIPDTFRVMSGIVCKFKLSNVVPMNYAMSKHDGTAVMRVPQHEYGGNNFYRAQIDLKQDGSRKAMKEYTVPMRSLDSLFLDVADKVTFIKCDVEGHELAVVSGGKKFFERSKPAWLMEVGGDPDSEGTPAHQLFSLMKQYGYKIYFFDGRFLRLRPLGHWSVNYLLLQPEHCRDLMHLMAPE</sequence>
<comment type="caution">
    <text evidence="2">The sequence shown here is derived from an EMBL/GenBank/DDBJ whole genome shotgun (WGS) entry which is preliminary data.</text>
</comment>
<protein>
    <submittedName>
        <fullName evidence="2">Methyltransf_21 domain-containing protein</fullName>
    </submittedName>
</protein>
<dbReference type="Proteomes" id="UP000675880">
    <property type="component" value="Unassembled WGS sequence"/>
</dbReference>
<dbReference type="EMBL" id="CAJNBJ010000022">
    <property type="protein sequence ID" value="CAE6804782.1"/>
    <property type="molecule type" value="Genomic_DNA"/>
</dbReference>
<dbReference type="SUPFAM" id="SSF53335">
    <property type="entry name" value="S-adenosyl-L-methionine-dependent methyltransferases"/>
    <property type="match status" value="1"/>
</dbReference>
<dbReference type="PANTHER" id="PTHR34203:SF15">
    <property type="entry name" value="SLL1173 PROTEIN"/>
    <property type="match status" value="1"/>
</dbReference>
<accession>A0ABN7MGA6</accession>
<feature type="domain" description="Methyltransferase FkbM" evidence="1">
    <location>
        <begin position="54"/>
        <end position="224"/>
    </location>
</feature>
<evidence type="ECO:0000259" key="1">
    <source>
        <dbReference type="Pfam" id="PF05050"/>
    </source>
</evidence>
<name>A0ABN7MGA6_9BACT</name>
<dbReference type="InterPro" id="IPR006342">
    <property type="entry name" value="FkbM_mtfrase"/>
</dbReference>
<evidence type="ECO:0000313" key="2">
    <source>
        <dbReference type="EMBL" id="CAE6804782.1"/>
    </source>
</evidence>
<gene>
    <name evidence="2" type="ORF">NSPZN2_90037</name>
</gene>